<name>A0A7D9DWY6_PARCT</name>
<evidence type="ECO:0000313" key="3">
    <source>
        <dbReference type="EMBL" id="CAB3996356.1"/>
    </source>
</evidence>
<evidence type="ECO:0000256" key="1">
    <source>
        <dbReference type="ARBA" id="ARBA00001968"/>
    </source>
</evidence>
<dbReference type="InterPro" id="IPR027806">
    <property type="entry name" value="HARBI1_dom"/>
</dbReference>
<accession>A0A7D9DWY6</accession>
<protein>
    <submittedName>
        <fullName evidence="3">Uncharacterized protein</fullName>
    </submittedName>
</protein>
<dbReference type="GO" id="GO:0046872">
    <property type="term" value="F:metal ion binding"/>
    <property type="evidence" value="ECO:0007669"/>
    <property type="project" value="UniProtKB-KW"/>
</dbReference>
<dbReference type="AlphaFoldDB" id="A0A7D9DWY6"/>
<sequence length="100" mass="11657">MEKRFNYNLSRARMMIENTFGRWKGRFVRFGMRVDMEVSSLVNVVHASCILHNMCELQKNNFVPDWEVVGAIEELNESEDEIEAAQDADNICSVRTEHFA</sequence>
<reference evidence="3" key="1">
    <citation type="submission" date="2020-04" db="EMBL/GenBank/DDBJ databases">
        <authorList>
            <person name="Alioto T."/>
            <person name="Alioto T."/>
            <person name="Gomez Garrido J."/>
        </authorList>
    </citation>
    <scope>NUCLEOTIDE SEQUENCE</scope>
    <source>
        <strain evidence="3">A484AB</strain>
    </source>
</reference>
<proteinExistence type="predicted"/>
<dbReference type="Pfam" id="PF13359">
    <property type="entry name" value="DDE_Tnp_4"/>
    <property type="match status" value="1"/>
</dbReference>
<keyword evidence="4" id="KW-1185">Reference proteome</keyword>
<dbReference type="OrthoDB" id="1912480at2759"/>
<comment type="cofactor">
    <cofactor evidence="1">
        <name>a divalent metal cation</name>
        <dbReference type="ChEBI" id="CHEBI:60240"/>
    </cofactor>
</comment>
<evidence type="ECO:0000313" key="4">
    <source>
        <dbReference type="Proteomes" id="UP001152795"/>
    </source>
</evidence>
<comment type="caution">
    <text evidence="3">The sequence shown here is derived from an EMBL/GenBank/DDBJ whole genome shotgun (WGS) entry which is preliminary data.</text>
</comment>
<dbReference type="Proteomes" id="UP001152795">
    <property type="component" value="Unassembled WGS sequence"/>
</dbReference>
<organism evidence="3 4">
    <name type="scientific">Paramuricea clavata</name>
    <name type="common">Red gorgonian</name>
    <name type="synonym">Violescent sea-whip</name>
    <dbReference type="NCBI Taxonomy" id="317549"/>
    <lineage>
        <taxon>Eukaryota</taxon>
        <taxon>Metazoa</taxon>
        <taxon>Cnidaria</taxon>
        <taxon>Anthozoa</taxon>
        <taxon>Octocorallia</taxon>
        <taxon>Malacalcyonacea</taxon>
        <taxon>Plexauridae</taxon>
        <taxon>Paramuricea</taxon>
    </lineage>
</organism>
<keyword evidence="2" id="KW-0479">Metal-binding</keyword>
<dbReference type="EMBL" id="CACRXK020002851">
    <property type="protein sequence ID" value="CAB3996356.1"/>
    <property type="molecule type" value="Genomic_DNA"/>
</dbReference>
<evidence type="ECO:0000256" key="2">
    <source>
        <dbReference type="ARBA" id="ARBA00022723"/>
    </source>
</evidence>
<gene>
    <name evidence="3" type="ORF">PACLA_8A059921</name>
</gene>